<reference evidence="5 6" key="1">
    <citation type="submission" date="2018-05" db="EMBL/GenBank/DDBJ databases">
        <title>Genomic Encyclopedia of Type Strains, Phase IV (KMG-IV): sequencing the most valuable type-strain genomes for metagenomic binning, comparative biology and taxonomic classification.</title>
        <authorList>
            <person name="Goeker M."/>
        </authorList>
    </citation>
    <scope>NUCLEOTIDE SEQUENCE [LARGE SCALE GENOMIC DNA]</scope>
    <source>
        <strain evidence="5 6">DSM 6462</strain>
    </source>
</reference>
<dbReference type="PANTHER" id="PTHR45772:SF7">
    <property type="entry name" value="AMINO ACID ABC TRANSPORTER ATP-BINDING PROTEIN"/>
    <property type="match status" value="1"/>
</dbReference>
<name>A0A2V3UVG3_9HYPH</name>
<dbReference type="InterPro" id="IPR003593">
    <property type="entry name" value="AAA+_ATPase"/>
</dbReference>
<comment type="caution">
    <text evidence="5">The sequence shown here is derived from an EMBL/GenBank/DDBJ whole genome shotgun (WGS) entry which is preliminary data.</text>
</comment>
<dbReference type="GO" id="GO:0005524">
    <property type="term" value="F:ATP binding"/>
    <property type="evidence" value="ECO:0007669"/>
    <property type="project" value="UniProtKB-KW"/>
</dbReference>
<keyword evidence="6" id="KW-1185">Reference proteome</keyword>
<accession>A0A2V3UVG3</accession>
<evidence type="ECO:0000256" key="2">
    <source>
        <dbReference type="ARBA" id="ARBA00022741"/>
    </source>
</evidence>
<feature type="domain" description="ABC transporter" evidence="4">
    <location>
        <begin position="4"/>
        <end position="245"/>
    </location>
</feature>
<dbReference type="AlphaFoldDB" id="A0A2V3UVG3"/>
<dbReference type="InterPro" id="IPR027417">
    <property type="entry name" value="P-loop_NTPase"/>
</dbReference>
<evidence type="ECO:0000313" key="6">
    <source>
        <dbReference type="Proteomes" id="UP000248021"/>
    </source>
</evidence>
<keyword evidence="3 5" id="KW-0067">ATP-binding</keyword>
<dbReference type="EMBL" id="QJJK01000001">
    <property type="protein sequence ID" value="PXW64718.1"/>
    <property type="molecule type" value="Genomic_DNA"/>
</dbReference>
<keyword evidence="1" id="KW-0813">Transport</keyword>
<dbReference type="CDD" id="cd03219">
    <property type="entry name" value="ABC_Mj1267_LivG_branched"/>
    <property type="match status" value="1"/>
</dbReference>
<dbReference type="Gene3D" id="3.40.50.300">
    <property type="entry name" value="P-loop containing nucleotide triphosphate hydrolases"/>
    <property type="match status" value="1"/>
</dbReference>
<dbReference type="GO" id="GO:1903806">
    <property type="term" value="P:L-isoleucine import across plasma membrane"/>
    <property type="evidence" value="ECO:0007669"/>
    <property type="project" value="TreeGrafter"/>
</dbReference>
<gene>
    <name evidence="5" type="ORF">C7450_101477</name>
</gene>
<dbReference type="PANTHER" id="PTHR45772">
    <property type="entry name" value="CONSERVED COMPONENT OF ABC TRANSPORTER FOR NATURAL AMINO ACIDS-RELATED"/>
    <property type="match status" value="1"/>
</dbReference>
<dbReference type="OrthoDB" id="7158404at2"/>
<proteinExistence type="predicted"/>
<dbReference type="GO" id="GO:0016887">
    <property type="term" value="F:ATP hydrolysis activity"/>
    <property type="evidence" value="ECO:0007669"/>
    <property type="project" value="InterPro"/>
</dbReference>
<dbReference type="GO" id="GO:0015192">
    <property type="term" value="F:L-phenylalanine transmembrane transporter activity"/>
    <property type="evidence" value="ECO:0007669"/>
    <property type="project" value="TreeGrafter"/>
</dbReference>
<dbReference type="SUPFAM" id="SSF52540">
    <property type="entry name" value="P-loop containing nucleoside triphosphate hydrolases"/>
    <property type="match status" value="1"/>
</dbReference>
<sequence>MTALQVNNLRKSFGGLDVIQDVSFTVEPGERRLLLGPNGAGKTTLFNLIAGDLRASGGRILLQGRDVSALSTSQRAACGLGRTFQILTLFGRETVLGNVVMALLGSSPKRWKPFGAVVHDTALRRRALSVLARVKLEGLADRPIQETSYGEKRRLEIAMALAQDPQVLLLDEPLAGLSKEERGTVSALLEDLPRSLTIVMIEHDMDVALAFAERIALLNHGRLLVDGTRDEVIADPRTREAYLAQ</sequence>
<dbReference type="Proteomes" id="UP000248021">
    <property type="component" value="Unassembled WGS sequence"/>
</dbReference>
<evidence type="ECO:0000256" key="3">
    <source>
        <dbReference type="ARBA" id="ARBA00022840"/>
    </source>
</evidence>
<dbReference type="RefSeq" id="WP_110372760.1">
    <property type="nucleotide sequence ID" value="NZ_JAHBRY010000001.1"/>
</dbReference>
<dbReference type="InterPro" id="IPR051120">
    <property type="entry name" value="ABC_AA/LPS_Transport"/>
</dbReference>
<dbReference type="GO" id="GO:0015188">
    <property type="term" value="F:L-isoleucine transmembrane transporter activity"/>
    <property type="evidence" value="ECO:0007669"/>
    <property type="project" value="TreeGrafter"/>
</dbReference>
<dbReference type="GO" id="GO:1903805">
    <property type="term" value="P:L-valine import across plasma membrane"/>
    <property type="evidence" value="ECO:0007669"/>
    <property type="project" value="TreeGrafter"/>
</dbReference>
<dbReference type="SMART" id="SM00382">
    <property type="entry name" value="AAA"/>
    <property type="match status" value="1"/>
</dbReference>
<dbReference type="GO" id="GO:0005886">
    <property type="term" value="C:plasma membrane"/>
    <property type="evidence" value="ECO:0007669"/>
    <property type="project" value="TreeGrafter"/>
</dbReference>
<dbReference type="GO" id="GO:0042941">
    <property type="term" value="P:D-alanine transmembrane transport"/>
    <property type="evidence" value="ECO:0007669"/>
    <property type="project" value="TreeGrafter"/>
</dbReference>
<dbReference type="InterPro" id="IPR003439">
    <property type="entry name" value="ABC_transporter-like_ATP-bd"/>
</dbReference>
<dbReference type="GO" id="GO:0005304">
    <property type="term" value="F:L-valine transmembrane transporter activity"/>
    <property type="evidence" value="ECO:0007669"/>
    <property type="project" value="TreeGrafter"/>
</dbReference>
<dbReference type="PROSITE" id="PS50893">
    <property type="entry name" value="ABC_TRANSPORTER_2"/>
    <property type="match status" value="1"/>
</dbReference>
<dbReference type="GO" id="GO:0015808">
    <property type="term" value="P:L-alanine transport"/>
    <property type="evidence" value="ECO:0007669"/>
    <property type="project" value="TreeGrafter"/>
</dbReference>
<dbReference type="Pfam" id="PF00005">
    <property type="entry name" value="ABC_tran"/>
    <property type="match status" value="1"/>
</dbReference>
<keyword evidence="2" id="KW-0547">Nucleotide-binding</keyword>
<evidence type="ECO:0000259" key="4">
    <source>
        <dbReference type="PROSITE" id="PS50893"/>
    </source>
</evidence>
<evidence type="ECO:0000313" key="5">
    <source>
        <dbReference type="EMBL" id="PXW64718.1"/>
    </source>
</evidence>
<evidence type="ECO:0000256" key="1">
    <source>
        <dbReference type="ARBA" id="ARBA00022448"/>
    </source>
</evidence>
<protein>
    <submittedName>
        <fullName evidence="5">Amino acid/amide ABC transporter ATP-binding protein 1 (HAAT family)</fullName>
    </submittedName>
</protein>
<organism evidence="5 6">
    <name type="scientific">Chelatococcus asaccharovorans</name>
    <dbReference type="NCBI Taxonomy" id="28210"/>
    <lineage>
        <taxon>Bacteria</taxon>
        <taxon>Pseudomonadati</taxon>
        <taxon>Pseudomonadota</taxon>
        <taxon>Alphaproteobacteria</taxon>
        <taxon>Hyphomicrobiales</taxon>
        <taxon>Chelatococcaceae</taxon>
        <taxon>Chelatococcus</taxon>
    </lineage>
</organism>